<feature type="domain" description="Serpin" evidence="3">
    <location>
        <begin position="42"/>
        <end position="97"/>
    </location>
</feature>
<dbReference type="Gene3D" id="2.30.39.10">
    <property type="entry name" value="Alpha-1-antitrypsin, domain 1"/>
    <property type="match status" value="1"/>
</dbReference>
<name>A0AAV5D8W2_ELECO</name>
<protein>
    <recommendedName>
        <fullName evidence="3">Serpin domain-containing protein</fullName>
    </recommendedName>
</protein>
<dbReference type="PANTHER" id="PTHR11461">
    <property type="entry name" value="SERINE PROTEASE INHIBITOR, SERPIN"/>
    <property type="match status" value="1"/>
</dbReference>
<keyword evidence="2" id="KW-1133">Transmembrane helix</keyword>
<reference evidence="4" key="2">
    <citation type="submission" date="2021-12" db="EMBL/GenBank/DDBJ databases">
        <title>Resequencing data analysis of finger millet.</title>
        <authorList>
            <person name="Hatakeyama M."/>
            <person name="Aluri S."/>
            <person name="Balachadran M.T."/>
            <person name="Sivarajan S.R."/>
            <person name="Poveda L."/>
            <person name="Shimizu-Inatsugi R."/>
            <person name="Schlapbach R."/>
            <person name="Sreeman S.M."/>
            <person name="Shimizu K.K."/>
        </authorList>
    </citation>
    <scope>NUCLEOTIDE SEQUENCE</scope>
</reference>
<comment type="caution">
    <text evidence="4">The sequence shown here is derived from an EMBL/GenBank/DDBJ whole genome shotgun (WGS) entry which is preliminary data.</text>
</comment>
<feature type="transmembrane region" description="Helical" evidence="2">
    <location>
        <begin position="6"/>
        <end position="23"/>
    </location>
</feature>
<evidence type="ECO:0000256" key="2">
    <source>
        <dbReference type="SAM" id="Phobius"/>
    </source>
</evidence>
<dbReference type="AlphaFoldDB" id="A0AAV5D8W2"/>
<evidence type="ECO:0000259" key="3">
    <source>
        <dbReference type="Pfam" id="PF00079"/>
    </source>
</evidence>
<dbReference type="InterPro" id="IPR042178">
    <property type="entry name" value="Serpin_sf_1"/>
</dbReference>
<evidence type="ECO:0000313" key="5">
    <source>
        <dbReference type="Proteomes" id="UP001054889"/>
    </source>
</evidence>
<dbReference type="Gene3D" id="3.30.497.10">
    <property type="entry name" value="Antithrombin, subunit I, domain 2"/>
    <property type="match status" value="1"/>
</dbReference>
<accession>A0AAV5D8W2</accession>
<dbReference type="GO" id="GO:0005615">
    <property type="term" value="C:extracellular space"/>
    <property type="evidence" value="ECO:0007669"/>
    <property type="project" value="InterPro"/>
</dbReference>
<dbReference type="InterPro" id="IPR042185">
    <property type="entry name" value="Serpin_sf_2"/>
</dbReference>
<dbReference type="InterPro" id="IPR036186">
    <property type="entry name" value="Serpin_sf"/>
</dbReference>
<dbReference type="EMBL" id="BQKI01000013">
    <property type="protein sequence ID" value="GJN06690.1"/>
    <property type="molecule type" value="Genomic_DNA"/>
</dbReference>
<dbReference type="Pfam" id="PF00079">
    <property type="entry name" value="Serpin"/>
    <property type="match status" value="2"/>
</dbReference>
<reference evidence="4" key="1">
    <citation type="journal article" date="2018" name="DNA Res.">
        <title>Multiple hybrid de novo genome assembly of finger millet, an orphan allotetraploid crop.</title>
        <authorList>
            <person name="Hatakeyama M."/>
            <person name="Aluri S."/>
            <person name="Balachadran M.T."/>
            <person name="Sivarajan S.R."/>
            <person name="Patrignani A."/>
            <person name="Gruter S."/>
            <person name="Poveda L."/>
            <person name="Shimizu-Inatsugi R."/>
            <person name="Baeten J."/>
            <person name="Francoijs K.J."/>
            <person name="Nataraja K.N."/>
            <person name="Reddy Y.A.N."/>
            <person name="Phadnis S."/>
            <person name="Ravikumar R.L."/>
            <person name="Schlapbach R."/>
            <person name="Sreeman S.M."/>
            <person name="Shimizu K.K."/>
        </authorList>
    </citation>
    <scope>NUCLEOTIDE SEQUENCE</scope>
</reference>
<keyword evidence="2" id="KW-0472">Membrane</keyword>
<comment type="similarity">
    <text evidence="1">Belongs to the serpin family.</text>
</comment>
<feature type="domain" description="Serpin" evidence="3">
    <location>
        <begin position="114"/>
        <end position="175"/>
    </location>
</feature>
<evidence type="ECO:0000313" key="4">
    <source>
        <dbReference type="EMBL" id="GJN06690.1"/>
    </source>
</evidence>
<keyword evidence="5" id="KW-1185">Reference proteome</keyword>
<dbReference type="GO" id="GO:0004867">
    <property type="term" value="F:serine-type endopeptidase inhibitor activity"/>
    <property type="evidence" value="ECO:0007669"/>
    <property type="project" value="InterPro"/>
</dbReference>
<dbReference type="PANTHER" id="PTHR11461:SF211">
    <property type="entry name" value="GH10112P-RELATED"/>
    <property type="match status" value="1"/>
</dbReference>
<dbReference type="Proteomes" id="UP001054889">
    <property type="component" value="Unassembled WGS sequence"/>
</dbReference>
<dbReference type="InterPro" id="IPR023796">
    <property type="entry name" value="Serpin_dom"/>
</dbReference>
<keyword evidence="2" id="KW-0812">Transmembrane</keyword>
<evidence type="ECO:0000256" key="1">
    <source>
        <dbReference type="ARBA" id="ARBA00009500"/>
    </source>
</evidence>
<organism evidence="4 5">
    <name type="scientific">Eleusine coracana subsp. coracana</name>
    <dbReference type="NCBI Taxonomy" id="191504"/>
    <lineage>
        <taxon>Eukaryota</taxon>
        <taxon>Viridiplantae</taxon>
        <taxon>Streptophyta</taxon>
        <taxon>Embryophyta</taxon>
        <taxon>Tracheophyta</taxon>
        <taxon>Spermatophyta</taxon>
        <taxon>Magnoliopsida</taxon>
        <taxon>Liliopsida</taxon>
        <taxon>Poales</taxon>
        <taxon>Poaceae</taxon>
        <taxon>PACMAD clade</taxon>
        <taxon>Chloridoideae</taxon>
        <taxon>Cynodonteae</taxon>
        <taxon>Eleusininae</taxon>
        <taxon>Eleusine</taxon>
    </lineage>
</organism>
<dbReference type="SUPFAM" id="SSF56574">
    <property type="entry name" value="Serpins"/>
    <property type="match status" value="2"/>
</dbReference>
<proteinExistence type="inferred from homology"/>
<dbReference type="InterPro" id="IPR000215">
    <property type="entry name" value="Serpin_fam"/>
</dbReference>
<sequence>MSLSLDVLVWVVVAYLLLMAYLMRKVRAQNQEALGGCYGILTLQGEWEDPFEKEDTADYEFHHLDGSSIEVPFLRSWRDQCITCHNGFKVLKLPYKAMMITKEFDNWDLYNSQQPKFSMRESIDQINAWVAKATRNLITKVVYPDDITDDTVHVVANAIYFKGEWDDPFEKEVTADY</sequence>
<gene>
    <name evidence="4" type="primary">ga24446</name>
    <name evidence="4" type="ORF">PR202_ga24446</name>
</gene>